<keyword evidence="5 6" id="KW-0472">Membrane</keyword>
<dbReference type="InterPro" id="IPR001248">
    <property type="entry name" value="Pur-cyt_permease"/>
</dbReference>
<dbReference type="PANTHER" id="PTHR30569">
    <property type="entry name" value="CYTOSINE TRANSPORTER CODB"/>
    <property type="match status" value="1"/>
</dbReference>
<dbReference type="Proteomes" id="UP000195729">
    <property type="component" value="Chromosome"/>
</dbReference>
<dbReference type="Proteomes" id="UP000195814">
    <property type="component" value="Chromosome"/>
</dbReference>
<evidence type="ECO:0000313" key="7">
    <source>
        <dbReference type="EMBL" id="ARU94898.1"/>
    </source>
</evidence>
<dbReference type="GO" id="GO:0005886">
    <property type="term" value="C:plasma membrane"/>
    <property type="evidence" value="ECO:0007669"/>
    <property type="project" value="TreeGrafter"/>
</dbReference>
<protein>
    <submittedName>
        <fullName evidence="7">Allantoin permease</fullName>
    </submittedName>
</protein>
<evidence type="ECO:0000313" key="10">
    <source>
        <dbReference type="Proteomes" id="UP000195814"/>
    </source>
</evidence>
<dbReference type="AlphaFoldDB" id="A0A1Y0LBC0"/>
<comment type="subcellular location">
    <subcellularLocation>
        <location evidence="1">Membrane</location>
        <topology evidence="1">Multi-pass membrane protein</topology>
    </subcellularLocation>
</comment>
<dbReference type="PANTHER" id="PTHR30569:SF0">
    <property type="entry name" value="CYTOSINE PERMEASE"/>
    <property type="match status" value="1"/>
</dbReference>
<dbReference type="EMBL" id="CP015581">
    <property type="protein sequence ID" value="ARU98936.1"/>
    <property type="molecule type" value="Genomic_DNA"/>
</dbReference>
<accession>A0A1Y0LBC0</accession>
<dbReference type="Gene3D" id="1.10.4160.10">
    <property type="entry name" value="Hydantoin permease"/>
    <property type="match status" value="1"/>
</dbReference>
<gene>
    <name evidence="7" type="ORF">A7K98_14735</name>
    <name evidence="8" type="ORF">A7K99_14720</name>
</gene>
<feature type="transmembrane region" description="Helical" evidence="6">
    <location>
        <begin position="178"/>
        <end position="195"/>
    </location>
</feature>
<comment type="similarity">
    <text evidence="2">Belongs to the purine-cytosine permease (2.A.39) family.</text>
</comment>
<keyword evidence="4 6" id="KW-1133">Transmembrane helix</keyword>
<keyword evidence="9" id="KW-1185">Reference proteome</keyword>
<dbReference type="InterPro" id="IPR030191">
    <property type="entry name" value="CodB"/>
</dbReference>
<dbReference type="EMBL" id="CP015579">
    <property type="protein sequence ID" value="ARU94898.1"/>
    <property type="molecule type" value="Genomic_DNA"/>
</dbReference>
<reference evidence="9 10" key="1">
    <citation type="submission" date="2016-05" db="EMBL/GenBank/DDBJ databases">
        <title>Complete genome sequence of two 2,5-diketo-D-glunonic acid producing strain Tatumella citrea.</title>
        <authorList>
            <person name="Duan C."/>
            <person name="Yang J."/>
            <person name="Yang S."/>
        </authorList>
    </citation>
    <scope>NUCLEOTIDE SEQUENCE [LARGE SCALE GENOMIC DNA]</scope>
    <source>
        <strain evidence="8 9">ATCC 39140</strain>
        <strain evidence="7 10">DSM 13699</strain>
    </source>
</reference>
<evidence type="ECO:0000256" key="2">
    <source>
        <dbReference type="ARBA" id="ARBA00008974"/>
    </source>
</evidence>
<feature type="transmembrane region" description="Helical" evidence="6">
    <location>
        <begin position="215"/>
        <end position="233"/>
    </location>
</feature>
<feature type="transmembrane region" description="Helical" evidence="6">
    <location>
        <begin position="67"/>
        <end position="86"/>
    </location>
</feature>
<proteinExistence type="inferred from homology"/>
<evidence type="ECO:0000313" key="8">
    <source>
        <dbReference type="EMBL" id="ARU98936.1"/>
    </source>
</evidence>
<evidence type="ECO:0000256" key="1">
    <source>
        <dbReference type="ARBA" id="ARBA00004141"/>
    </source>
</evidence>
<dbReference type="Pfam" id="PF02133">
    <property type="entry name" value="Transp_cyt_pur"/>
    <property type="match status" value="1"/>
</dbReference>
<evidence type="ECO:0000256" key="6">
    <source>
        <dbReference type="SAM" id="Phobius"/>
    </source>
</evidence>
<name>A0A1Y0LBC0_TATCI</name>
<organism evidence="7 10">
    <name type="scientific">Tatumella citrea</name>
    <name type="common">Pantoea citrea</name>
    <dbReference type="NCBI Taxonomy" id="53336"/>
    <lineage>
        <taxon>Bacteria</taxon>
        <taxon>Pseudomonadati</taxon>
        <taxon>Pseudomonadota</taxon>
        <taxon>Gammaproteobacteria</taxon>
        <taxon>Enterobacterales</taxon>
        <taxon>Erwiniaceae</taxon>
        <taxon>Tatumella</taxon>
    </lineage>
</organism>
<feature type="transmembrane region" description="Helical" evidence="6">
    <location>
        <begin position="410"/>
        <end position="431"/>
    </location>
</feature>
<feature type="transmembrane region" description="Helical" evidence="6">
    <location>
        <begin position="437"/>
        <end position="457"/>
    </location>
</feature>
<keyword evidence="3 6" id="KW-0812">Transmembrane</keyword>
<evidence type="ECO:0000313" key="9">
    <source>
        <dbReference type="Proteomes" id="UP000195729"/>
    </source>
</evidence>
<sequence length="498" mass="55404">MSKFKQWFQGPQDITEAEAVEDYAVGRVPSHYRWPIPAIILVLLGNSTAMFWFSLGADMSNQVGWPMLLLPIAYMVVFATLIGSCIMKMASKEGLSLNLMTRGLGFGYMGSAFTSLIYAVNFIFYFLFEGTIVSHAIANYAGVPVNSFTGIAIFALMGLAAIWFVWKGMSSMQFLQTWGVPIFILLFGFCIWQLTHHYPSVGFSGWTPGSHVDSNSLWLVMNMANGQIVFQGLMATDYGRFARPGISHKGTATIMLGMLIPIVVVMLFGAFMAYTLLPHIEGTDVWSQAMDPGFVFPLIIGVVGVFFAVITQVRINVLNLYSGSIALSNTMDMAFNFRPGRQWWMLLVWLMGVVFYIFNILQYTGTFLSITGILTNTWVFIILADYFICRKMLNLAPSDFVEFRKEYLRMWNPSGVIALCAAVAVGAAGVLGAYPMVYASFIAMFIGPVLHVAISVLTRGRYYFRTFPADMPTSWVPSASCHSPKPALMPLLEKETEK</sequence>
<evidence type="ECO:0000256" key="4">
    <source>
        <dbReference type="ARBA" id="ARBA00022989"/>
    </source>
</evidence>
<feature type="transmembrane region" description="Helical" evidence="6">
    <location>
        <begin position="106"/>
        <end position="128"/>
    </location>
</feature>
<feature type="transmembrane region" description="Helical" evidence="6">
    <location>
        <begin position="254"/>
        <end position="274"/>
    </location>
</feature>
<evidence type="ECO:0000256" key="5">
    <source>
        <dbReference type="ARBA" id="ARBA00023136"/>
    </source>
</evidence>
<feature type="transmembrane region" description="Helical" evidence="6">
    <location>
        <begin position="343"/>
        <end position="361"/>
    </location>
</feature>
<dbReference type="KEGG" id="tci:A7K98_14735"/>
<dbReference type="OrthoDB" id="9810730at2"/>
<dbReference type="GO" id="GO:0015209">
    <property type="term" value="F:cytosine transmembrane transporter activity"/>
    <property type="evidence" value="ECO:0007669"/>
    <property type="project" value="InterPro"/>
</dbReference>
<feature type="transmembrane region" description="Helical" evidence="6">
    <location>
        <begin position="148"/>
        <end position="166"/>
    </location>
</feature>
<feature type="transmembrane region" description="Helical" evidence="6">
    <location>
        <begin position="294"/>
        <end position="322"/>
    </location>
</feature>
<feature type="transmembrane region" description="Helical" evidence="6">
    <location>
        <begin position="367"/>
        <end position="389"/>
    </location>
</feature>
<evidence type="ECO:0000256" key="3">
    <source>
        <dbReference type="ARBA" id="ARBA00022692"/>
    </source>
</evidence>
<feature type="transmembrane region" description="Helical" evidence="6">
    <location>
        <begin position="36"/>
        <end position="55"/>
    </location>
</feature>